<dbReference type="Gene3D" id="1.10.3420.10">
    <property type="entry name" value="putative ntp pyrophosphohydrolase like domain"/>
    <property type="match status" value="1"/>
</dbReference>
<sequence>MITPRFKILKKLSTILKMNSYIHTSLMDQAEEFRSAYSLTTGPSLRGTQKALIDEEWSEFHQAFHMEPDVCQLKELADLVYVCYQFAASQEWDLDEAMHRVHESNMSKLDANGKPIYRADGKVMKGPNYRPPYLNDLIIE</sequence>
<gene>
    <name evidence="1" type="ORF">STIP37_19</name>
</gene>
<protein>
    <recommendedName>
        <fullName evidence="3">Phosphoribosyl-ATP pyrophosphohydrolase</fullName>
    </recommendedName>
</protein>
<dbReference type="EMBL" id="MH540083">
    <property type="protein sequence ID" value="AXF42080.1"/>
    <property type="molecule type" value="Genomic_DNA"/>
</dbReference>
<dbReference type="InterPro" id="IPR021130">
    <property type="entry name" value="PRib-ATP_PPHydrolase-like"/>
</dbReference>
<name>A0A345AYA0_9CAUD</name>
<accession>A0A345AYA0</accession>
<dbReference type="InterPro" id="IPR023292">
    <property type="entry name" value="NTP_PyroPHydrolase-like_dom_sf"/>
</dbReference>
<proteinExistence type="predicted"/>
<dbReference type="SUPFAM" id="SSF101386">
    <property type="entry name" value="all-alpha NTP pyrophosphatases"/>
    <property type="match status" value="1"/>
</dbReference>
<dbReference type="Proteomes" id="UP000255828">
    <property type="component" value="Segment"/>
</dbReference>
<evidence type="ECO:0008006" key="3">
    <source>
        <dbReference type="Google" id="ProtNLM"/>
    </source>
</evidence>
<organism evidence="1">
    <name type="scientific">Synechococcus T7-like phage S-TIP37</name>
    <dbReference type="NCBI Taxonomy" id="1332145"/>
    <lineage>
        <taxon>Viruses</taxon>
        <taxon>Duplodnaviria</taxon>
        <taxon>Heunggongvirae</taxon>
        <taxon>Uroviricota</taxon>
        <taxon>Caudoviricetes</taxon>
        <taxon>Autographivirales</taxon>
        <taxon>Sechaudvirinae</taxon>
        <taxon>Igirivirus</taxon>
        <taxon>Igirivirus STIP37</taxon>
    </lineage>
</organism>
<evidence type="ECO:0000313" key="2">
    <source>
        <dbReference type="Proteomes" id="UP000255828"/>
    </source>
</evidence>
<dbReference type="Pfam" id="PF01503">
    <property type="entry name" value="PRA-PH"/>
    <property type="match status" value="1"/>
</dbReference>
<keyword evidence="2" id="KW-1185">Reference proteome</keyword>
<evidence type="ECO:0000313" key="1">
    <source>
        <dbReference type="EMBL" id="AXF42080.1"/>
    </source>
</evidence>
<reference evidence="1" key="1">
    <citation type="submission" date="2018-06" db="EMBL/GenBank/DDBJ databases">
        <authorList>
            <person name="Zhirakovskaya E."/>
        </authorList>
    </citation>
    <scope>NUCLEOTIDE SEQUENCE [LARGE SCALE GENOMIC DNA]</scope>
</reference>